<keyword evidence="2" id="KW-0560">Oxidoreductase</keyword>
<evidence type="ECO:0000256" key="2">
    <source>
        <dbReference type="ARBA" id="ARBA00023002"/>
    </source>
</evidence>
<dbReference type="Gene3D" id="3.40.50.720">
    <property type="entry name" value="NAD(P)-binding Rossmann-like Domain"/>
    <property type="match status" value="1"/>
</dbReference>
<dbReference type="PANTHER" id="PTHR43115">
    <property type="entry name" value="DEHYDROGENASE/REDUCTASE SDR FAMILY MEMBER 11"/>
    <property type="match status" value="1"/>
</dbReference>
<dbReference type="PRINTS" id="PR00080">
    <property type="entry name" value="SDRFAMILY"/>
</dbReference>
<dbReference type="Pfam" id="PF00106">
    <property type="entry name" value="adh_short"/>
    <property type="match status" value="1"/>
</dbReference>
<dbReference type="InterPro" id="IPR002347">
    <property type="entry name" value="SDR_fam"/>
</dbReference>
<dbReference type="FunFam" id="3.40.50.720:FF:000047">
    <property type="entry name" value="NADP-dependent L-serine/L-allo-threonine dehydrogenase"/>
    <property type="match status" value="1"/>
</dbReference>
<sequence length="254" mass="27643">MNKWTGKVAVVTGASSGIGSAIVKDLAKRGVNVIGLARRVELIEEISNSLGEVLGIIYPRYCDVSDLNSIKETFKWIEEKFGIINILVNNAGIQSSTVTLDESNVGTENINKVIDTNFTGAVHCAREGIRLIKKSNDYGVVININSVLGHSIPFGEFSHSVYPATKYALKAISETLRQELIVQNNMKIRVTNLSPGCVKTNIFLAAGVDPNADVFKVLPHLNVENISQAVLYILEAPYGVNITELTIKPVGEKF</sequence>
<proteinExistence type="inferred from homology"/>
<protein>
    <submittedName>
        <fullName evidence="4">CLUMA_CG015206, isoform A</fullName>
    </submittedName>
</protein>
<organism evidence="4 5">
    <name type="scientific">Clunio marinus</name>
    <dbReference type="NCBI Taxonomy" id="568069"/>
    <lineage>
        <taxon>Eukaryota</taxon>
        <taxon>Metazoa</taxon>
        <taxon>Ecdysozoa</taxon>
        <taxon>Arthropoda</taxon>
        <taxon>Hexapoda</taxon>
        <taxon>Insecta</taxon>
        <taxon>Pterygota</taxon>
        <taxon>Neoptera</taxon>
        <taxon>Endopterygota</taxon>
        <taxon>Diptera</taxon>
        <taxon>Nematocera</taxon>
        <taxon>Chironomoidea</taxon>
        <taxon>Chironomidae</taxon>
        <taxon>Clunio</taxon>
    </lineage>
</organism>
<dbReference type="OrthoDB" id="1933717at2759"/>
<evidence type="ECO:0000313" key="5">
    <source>
        <dbReference type="Proteomes" id="UP000183832"/>
    </source>
</evidence>
<keyword evidence="5" id="KW-1185">Reference proteome</keyword>
<dbReference type="AlphaFoldDB" id="A0A1J1IQ66"/>
<reference evidence="4 5" key="1">
    <citation type="submission" date="2015-04" db="EMBL/GenBank/DDBJ databases">
        <authorList>
            <person name="Syromyatnikov M.Y."/>
            <person name="Popov V.N."/>
        </authorList>
    </citation>
    <scope>NUCLEOTIDE SEQUENCE [LARGE SCALE GENOMIC DNA]</scope>
</reference>
<gene>
    <name evidence="4" type="primary">similar to Dehydrogenase</name>
    <name evidence="4" type="synonym">reductase SDR family member 11</name>
    <name evidence="4" type="ORF">CLUMA_CG015206</name>
</gene>
<dbReference type="SUPFAM" id="SSF51735">
    <property type="entry name" value="NAD(P)-binding Rossmann-fold domains"/>
    <property type="match status" value="1"/>
</dbReference>
<dbReference type="EMBL" id="CVRI01000057">
    <property type="protein sequence ID" value="CRL02304.1"/>
    <property type="molecule type" value="Genomic_DNA"/>
</dbReference>
<name>A0A1J1IQ66_9DIPT</name>
<dbReference type="Proteomes" id="UP000183832">
    <property type="component" value="Unassembled WGS sequence"/>
</dbReference>
<accession>A0A1J1IQ66</accession>
<dbReference type="PRINTS" id="PR00081">
    <property type="entry name" value="GDHRDH"/>
</dbReference>
<dbReference type="InterPro" id="IPR036291">
    <property type="entry name" value="NAD(P)-bd_dom_sf"/>
</dbReference>
<dbReference type="STRING" id="568069.A0A1J1IQ66"/>
<comment type="similarity">
    <text evidence="1 3">Belongs to the short-chain dehydrogenases/reductases (SDR) family.</text>
</comment>
<evidence type="ECO:0000313" key="4">
    <source>
        <dbReference type="EMBL" id="CRL02304.1"/>
    </source>
</evidence>
<dbReference type="PANTHER" id="PTHR43115:SF4">
    <property type="entry name" value="DEHYDROGENASE_REDUCTASE SDR FAMILY MEMBER 11"/>
    <property type="match status" value="1"/>
</dbReference>
<dbReference type="GO" id="GO:0016616">
    <property type="term" value="F:oxidoreductase activity, acting on the CH-OH group of donors, NAD or NADP as acceptor"/>
    <property type="evidence" value="ECO:0007669"/>
    <property type="project" value="UniProtKB-ARBA"/>
</dbReference>
<evidence type="ECO:0000256" key="3">
    <source>
        <dbReference type="RuleBase" id="RU000363"/>
    </source>
</evidence>
<evidence type="ECO:0000256" key="1">
    <source>
        <dbReference type="ARBA" id="ARBA00006484"/>
    </source>
</evidence>